<evidence type="ECO:0000256" key="1">
    <source>
        <dbReference type="ARBA" id="ARBA00006525"/>
    </source>
</evidence>
<evidence type="ECO:0000313" key="4">
    <source>
        <dbReference type="Proteomes" id="UP001205046"/>
    </source>
</evidence>
<dbReference type="EMBL" id="JALXMO010000003">
    <property type="protein sequence ID" value="MCT1606109.1"/>
    <property type="molecule type" value="Genomic_DNA"/>
</dbReference>
<dbReference type="InterPro" id="IPR057666">
    <property type="entry name" value="DrpA_SLOG"/>
</dbReference>
<evidence type="ECO:0000313" key="3">
    <source>
        <dbReference type="EMBL" id="MCT1606109.1"/>
    </source>
</evidence>
<dbReference type="PANTHER" id="PTHR43022:SF1">
    <property type="entry name" value="PROTEIN SMF"/>
    <property type="match status" value="1"/>
</dbReference>
<sequence>MEWGTKETRCCRAELSRLIEPGDLLGAVMVQELGPEHAHRLVTAGTNASATEQQRVGEAAEAAGLGPRQRQLHTALQRWRVRLGQLHGDKDLRSLDSLGGGLLIPEDCAWPETLRDLRTTAPIGLWFRASHSAQHGPGPYEVAAARIPARGRSIALVGSREMTDYGARAAAEISEELAAHQVCVVSGGAYGIDAAAHRGALRPIQRALSEHPAESKAGTDTATGPAATIAVMAGGLDSLYPAGNEQLLKNVAAYGLLLSELPPGSSPQRHRFLHRNRLIAALSEATVVLEARSRSGALSTANHALALDRPVGVLPGSIYSASSAGCHQLLQHSPAQLITDTADVLQLVVDRSAPEQDTAAVPIGDLAAHDRRGQQSAVREGTGRQGTVREGAARLDGLSEVDKRLYDALPVRKLTTVSRLAAVAGLPVPHVLAGLSRLQRLGLARRDNDQWAIAREGR</sequence>
<accession>A0ABT2HNJ1</accession>
<evidence type="ECO:0000259" key="2">
    <source>
        <dbReference type="Pfam" id="PF02481"/>
    </source>
</evidence>
<feature type="domain" description="Smf/DprA SLOG" evidence="2">
    <location>
        <begin position="150"/>
        <end position="347"/>
    </location>
</feature>
<dbReference type="Gene3D" id="3.40.50.450">
    <property type="match status" value="1"/>
</dbReference>
<organism evidence="3 4">
    <name type="scientific">Nesterenkonia massiliensis</name>
    <dbReference type="NCBI Taxonomy" id="1232429"/>
    <lineage>
        <taxon>Bacteria</taxon>
        <taxon>Bacillati</taxon>
        <taxon>Actinomycetota</taxon>
        <taxon>Actinomycetes</taxon>
        <taxon>Micrococcales</taxon>
        <taxon>Micrococcaceae</taxon>
        <taxon>Nesterenkonia</taxon>
    </lineage>
</organism>
<dbReference type="RefSeq" id="WP_260072333.1">
    <property type="nucleotide sequence ID" value="NZ_JALXMO010000003.1"/>
</dbReference>
<comment type="caution">
    <text evidence="3">The sequence shown here is derived from an EMBL/GenBank/DDBJ whole genome shotgun (WGS) entry which is preliminary data.</text>
</comment>
<protein>
    <submittedName>
        <fullName evidence="3">DNA-protecting protein DprA</fullName>
    </submittedName>
</protein>
<proteinExistence type="inferred from homology"/>
<dbReference type="SUPFAM" id="SSF102405">
    <property type="entry name" value="MCP/YpsA-like"/>
    <property type="match status" value="1"/>
</dbReference>
<reference evidence="3 4" key="1">
    <citation type="submission" date="2022-04" db="EMBL/GenBank/DDBJ databases">
        <title>Human microbiome associated bacterial genomes.</title>
        <authorList>
            <person name="Sandstrom S."/>
            <person name="Salamzade R."/>
            <person name="Kalan L.R."/>
        </authorList>
    </citation>
    <scope>NUCLEOTIDE SEQUENCE [LARGE SCALE GENOMIC DNA]</scope>
    <source>
        <strain evidence="4">p3-SID767</strain>
    </source>
</reference>
<dbReference type="PANTHER" id="PTHR43022">
    <property type="entry name" value="PROTEIN SMF"/>
    <property type="match status" value="1"/>
</dbReference>
<gene>
    <name evidence="3" type="ORF">M3B43_01975</name>
</gene>
<dbReference type="Pfam" id="PF02481">
    <property type="entry name" value="DNA_processg_A"/>
    <property type="match status" value="1"/>
</dbReference>
<name>A0ABT2HNJ1_9MICC</name>
<keyword evidence="4" id="KW-1185">Reference proteome</keyword>
<comment type="similarity">
    <text evidence="1">Belongs to the DprA/Smf family.</text>
</comment>
<dbReference type="Proteomes" id="UP001205046">
    <property type="component" value="Unassembled WGS sequence"/>
</dbReference>
<dbReference type="InterPro" id="IPR003488">
    <property type="entry name" value="DprA"/>
</dbReference>